<feature type="domain" description="Transcription regulator TrmB N-terminal" evidence="1">
    <location>
        <begin position="11"/>
        <end position="79"/>
    </location>
</feature>
<sequence>MQAHMDIKQTLKELGLHSSESRIYLYLLENGVSTPPQIARGTGIARTNCYHVLRELEEKQLVQSQLVRKRKTYLARDPESLVTSIDKKREAAQRALPELRELYTTQKNKPKIRFYNGLEEVHEIYRQTLTAEKLIAIVDGEKFFSTLGKFGDWYIKELHRRKIIFDDIFTASSQGKSAERVKELRGALHAIKFLPPRCKDAPTDILIWGDNVALITLEKPVFGTIITSESISQTFKTLFYFIWEEL</sequence>
<organism evidence="2 3">
    <name type="scientific">Candidatus Harrisonbacteria bacterium CG10_big_fil_rev_8_21_14_0_10_49_15</name>
    <dbReference type="NCBI Taxonomy" id="1974587"/>
    <lineage>
        <taxon>Bacteria</taxon>
        <taxon>Candidatus Harrisoniibacteriota</taxon>
    </lineage>
</organism>
<evidence type="ECO:0000313" key="3">
    <source>
        <dbReference type="Proteomes" id="UP000229526"/>
    </source>
</evidence>
<dbReference type="Gene3D" id="1.10.10.10">
    <property type="entry name" value="Winged helix-like DNA-binding domain superfamily/Winged helix DNA-binding domain"/>
    <property type="match status" value="1"/>
</dbReference>
<dbReference type="InterPro" id="IPR011991">
    <property type="entry name" value="ArsR-like_HTH"/>
</dbReference>
<dbReference type="InterPro" id="IPR002831">
    <property type="entry name" value="Tscrpt_reg_TrmB_N"/>
</dbReference>
<dbReference type="Proteomes" id="UP000229526">
    <property type="component" value="Unassembled WGS sequence"/>
</dbReference>
<comment type="caution">
    <text evidence="2">The sequence shown here is derived from an EMBL/GenBank/DDBJ whole genome shotgun (WGS) entry which is preliminary data.</text>
</comment>
<dbReference type="AlphaFoldDB" id="A0A2H0ULT7"/>
<evidence type="ECO:0000259" key="1">
    <source>
        <dbReference type="Pfam" id="PF01978"/>
    </source>
</evidence>
<dbReference type="EMBL" id="PFBD01000028">
    <property type="protein sequence ID" value="PIR86745.1"/>
    <property type="molecule type" value="Genomic_DNA"/>
</dbReference>
<evidence type="ECO:0000313" key="2">
    <source>
        <dbReference type="EMBL" id="PIR86745.1"/>
    </source>
</evidence>
<gene>
    <name evidence="2" type="ORF">COU11_04525</name>
</gene>
<dbReference type="InterPro" id="IPR051797">
    <property type="entry name" value="TrmB-like"/>
</dbReference>
<dbReference type="PANTHER" id="PTHR34293:SF1">
    <property type="entry name" value="HTH-TYPE TRANSCRIPTIONAL REGULATOR TRMBL2"/>
    <property type="match status" value="1"/>
</dbReference>
<dbReference type="InterPro" id="IPR036388">
    <property type="entry name" value="WH-like_DNA-bd_sf"/>
</dbReference>
<protein>
    <recommendedName>
        <fullName evidence="1">Transcription regulator TrmB N-terminal domain-containing protein</fullName>
    </recommendedName>
</protein>
<dbReference type="CDD" id="cd00090">
    <property type="entry name" value="HTH_ARSR"/>
    <property type="match status" value="1"/>
</dbReference>
<proteinExistence type="predicted"/>
<dbReference type="PANTHER" id="PTHR34293">
    <property type="entry name" value="HTH-TYPE TRANSCRIPTIONAL REGULATOR TRMBL2"/>
    <property type="match status" value="1"/>
</dbReference>
<dbReference type="Pfam" id="PF01978">
    <property type="entry name" value="TrmB"/>
    <property type="match status" value="1"/>
</dbReference>
<accession>A0A2H0ULT7</accession>
<name>A0A2H0ULT7_9BACT</name>
<reference evidence="3" key="1">
    <citation type="submission" date="2017-09" db="EMBL/GenBank/DDBJ databases">
        <title>Depth-based differentiation of microbial function through sediment-hosted aquifers and enrichment of novel symbionts in the deep terrestrial subsurface.</title>
        <authorList>
            <person name="Probst A.J."/>
            <person name="Ladd B."/>
            <person name="Jarett J.K."/>
            <person name="Geller-Mcgrath D.E."/>
            <person name="Sieber C.M.K."/>
            <person name="Emerson J.B."/>
            <person name="Anantharaman K."/>
            <person name="Thomas B.C."/>
            <person name="Malmstrom R."/>
            <person name="Stieglmeier M."/>
            <person name="Klingl A."/>
            <person name="Woyke T."/>
            <person name="Ryan C.M."/>
            <person name="Banfield J.F."/>
        </authorList>
    </citation>
    <scope>NUCLEOTIDE SEQUENCE [LARGE SCALE GENOMIC DNA]</scope>
</reference>
<dbReference type="SUPFAM" id="SSF46785">
    <property type="entry name" value="Winged helix' DNA-binding domain"/>
    <property type="match status" value="1"/>
</dbReference>
<dbReference type="InterPro" id="IPR036390">
    <property type="entry name" value="WH_DNA-bd_sf"/>
</dbReference>